<comment type="similarity">
    <text evidence="2">Belongs to the dpy-19 family.</text>
</comment>
<feature type="transmembrane region" description="Helical" evidence="9">
    <location>
        <begin position="372"/>
        <end position="393"/>
    </location>
</feature>
<evidence type="ECO:0000256" key="3">
    <source>
        <dbReference type="ARBA" id="ARBA00022676"/>
    </source>
</evidence>
<feature type="compositionally biased region" description="Polar residues" evidence="8">
    <location>
        <begin position="17"/>
        <end position="28"/>
    </location>
</feature>
<gene>
    <name evidence="10" type="ORF">HOLleu_34811</name>
</gene>
<evidence type="ECO:0000256" key="7">
    <source>
        <dbReference type="ARBA" id="ARBA00023136"/>
    </source>
</evidence>
<feature type="transmembrane region" description="Helical" evidence="9">
    <location>
        <begin position="274"/>
        <end position="294"/>
    </location>
</feature>
<proteinExistence type="inferred from homology"/>
<dbReference type="GO" id="GO:0000030">
    <property type="term" value="F:mannosyltransferase activity"/>
    <property type="evidence" value="ECO:0007669"/>
    <property type="project" value="TreeGrafter"/>
</dbReference>
<dbReference type="GO" id="GO:0005637">
    <property type="term" value="C:nuclear inner membrane"/>
    <property type="evidence" value="ECO:0007669"/>
    <property type="project" value="TreeGrafter"/>
</dbReference>
<evidence type="ECO:0000256" key="2">
    <source>
        <dbReference type="ARBA" id="ARBA00008744"/>
    </source>
</evidence>
<feature type="region of interest" description="Disordered" evidence="8">
    <location>
        <begin position="1"/>
        <end position="38"/>
    </location>
</feature>
<feature type="transmembrane region" description="Helical" evidence="9">
    <location>
        <begin position="57"/>
        <end position="75"/>
    </location>
</feature>
<dbReference type="PANTHER" id="PTHR31488:SF1">
    <property type="entry name" value="C-MANNOSYLTRANSFERASE DPY19L1"/>
    <property type="match status" value="1"/>
</dbReference>
<protein>
    <submittedName>
        <fullName evidence="10">C-mannosyltransferase DPY19L1</fullName>
    </submittedName>
</protein>
<feature type="transmembrane region" description="Helical" evidence="9">
    <location>
        <begin position="495"/>
        <end position="513"/>
    </location>
</feature>
<name>A0A9Q0YSJ3_HOLLE</name>
<feature type="transmembrane region" description="Helical" evidence="9">
    <location>
        <begin position="251"/>
        <end position="267"/>
    </location>
</feature>
<feature type="transmembrane region" description="Helical" evidence="9">
    <location>
        <begin position="346"/>
        <end position="365"/>
    </location>
</feature>
<evidence type="ECO:0000256" key="5">
    <source>
        <dbReference type="ARBA" id="ARBA00022692"/>
    </source>
</evidence>
<organism evidence="10 11">
    <name type="scientific">Holothuria leucospilota</name>
    <name type="common">Black long sea cucumber</name>
    <name type="synonym">Mertensiothuria leucospilota</name>
    <dbReference type="NCBI Taxonomy" id="206669"/>
    <lineage>
        <taxon>Eukaryota</taxon>
        <taxon>Metazoa</taxon>
        <taxon>Echinodermata</taxon>
        <taxon>Eleutherozoa</taxon>
        <taxon>Echinozoa</taxon>
        <taxon>Holothuroidea</taxon>
        <taxon>Aspidochirotacea</taxon>
        <taxon>Aspidochirotida</taxon>
        <taxon>Holothuriidae</taxon>
        <taxon>Holothuria</taxon>
    </lineage>
</organism>
<dbReference type="InterPro" id="IPR018732">
    <property type="entry name" value="Dpy-19/Dpy-19-like"/>
</dbReference>
<evidence type="ECO:0000256" key="4">
    <source>
        <dbReference type="ARBA" id="ARBA00022679"/>
    </source>
</evidence>
<feature type="transmembrane region" description="Helical" evidence="9">
    <location>
        <begin position="438"/>
        <end position="462"/>
    </location>
</feature>
<keyword evidence="5 9" id="KW-0812">Transmembrane</keyword>
<feature type="transmembrane region" description="Helical" evidence="9">
    <location>
        <begin position="300"/>
        <end position="316"/>
    </location>
</feature>
<keyword evidence="3" id="KW-0328">Glycosyltransferase</keyword>
<dbReference type="EMBL" id="JAIZAY010000018">
    <property type="protein sequence ID" value="KAJ8024796.1"/>
    <property type="molecule type" value="Genomic_DNA"/>
</dbReference>
<evidence type="ECO:0000256" key="1">
    <source>
        <dbReference type="ARBA" id="ARBA00004141"/>
    </source>
</evidence>
<accession>A0A9Q0YSJ3</accession>
<keyword evidence="4" id="KW-0808">Transferase</keyword>
<dbReference type="OrthoDB" id="6019623at2759"/>
<evidence type="ECO:0000256" key="9">
    <source>
        <dbReference type="SAM" id="Phobius"/>
    </source>
</evidence>
<sequence>MAAKVKKNGRPVKTHSKYQTSSGTSKGLVSSERTDKDSRGNRAGIWKWLPFLSARNFVFFSLAITFGALQCYHISTMFEKDRFFSHLSDLEREMSFRSEMGLYFSYYKDMTEAPSISEGFNSAMHDKIVEYPSTVNALKRFNIYPEMFLGILKREYESFMRYMNKPTKMCYTVKRGRGLSHVQNCEGMGDIAIFYINCIFFWNGVMMSLFFVLAVVLSGSIFGGIIAVAGFFYNHGECTRVQWTPPLRESMAYPFFVLQLLAVTYTLRIPRPRWIHSAFIMIPSLFFILCWQFAQFTLLTQMLSIFATFVLGYIGYAKLKCILQGQSVALVAAYCLLFGNEMLLTSYFPACLITLWVIVFLKPFFDKVSKLLLLWALQGFILITGIISFKFLISTLLHIADDAHIGNLLRTKLSNYKDFHTLLYVCSKEFDFIETETIIKLCMSLLLPCVFFAVIFLGRFLIKQECDRFRRRKSGGLSNKDQEEILTESKEGAEYIYHVFQTLAFTVMAVLIMRLKLFLTPQLCLMSSLLASRKVCLVFSFDSFK</sequence>
<evidence type="ECO:0000256" key="8">
    <source>
        <dbReference type="SAM" id="MobiDB-lite"/>
    </source>
</evidence>
<evidence type="ECO:0000313" key="10">
    <source>
        <dbReference type="EMBL" id="KAJ8024796.1"/>
    </source>
</evidence>
<keyword evidence="6 9" id="KW-1133">Transmembrane helix</keyword>
<dbReference type="PANTHER" id="PTHR31488">
    <property type="entry name" value="DPY-19-LIKE 1, LIKE (H. SAPIENS)"/>
    <property type="match status" value="1"/>
</dbReference>
<keyword evidence="7 9" id="KW-0472">Membrane</keyword>
<evidence type="ECO:0000256" key="6">
    <source>
        <dbReference type="ARBA" id="ARBA00022989"/>
    </source>
</evidence>
<dbReference type="Pfam" id="PF10034">
    <property type="entry name" value="Dpy19"/>
    <property type="match status" value="1"/>
</dbReference>
<comment type="caution">
    <text evidence="10">The sequence shown here is derived from an EMBL/GenBank/DDBJ whole genome shotgun (WGS) entry which is preliminary data.</text>
</comment>
<keyword evidence="11" id="KW-1185">Reference proteome</keyword>
<feature type="compositionally biased region" description="Basic residues" evidence="8">
    <location>
        <begin position="1"/>
        <end position="16"/>
    </location>
</feature>
<dbReference type="AlphaFoldDB" id="A0A9Q0YSJ3"/>
<feature type="transmembrane region" description="Helical" evidence="9">
    <location>
        <begin position="209"/>
        <end position="231"/>
    </location>
</feature>
<evidence type="ECO:0000313" key="11">
    <source>
        <dbReference type="Proteomes" id="UP001152320"/>
    </source>
</evidence>
<reference evidence="10" key="1">
    <citation type="submission" date="2021-10" db="EMBL/GenBank/DDBJ databases">
        <title>Tropical sea cucumber genome reveals ecological adaptation and Cuvierian tubules defense mechanism.</title>
        <authorList>
            <person name="Chen T."/>
        </authorList>
    </citation>
    <scope>NUCLEOTIDE SEQUENCE</scope>
    <source>
        <strain evidence="10">Nanhai2018</strain>
        <tissue evidence="10">Muscle</tissue>
    </source>
</reference>
<dbReference type="Proteomes" id="UP001152320">
    <property type="component" value="Chromosome 18"/>
</dbReference>
<comment type="subcellular location">
    <subcellularLocation>
        <location evidence="1">Membrane</location>
        <topology evidence="1">Multi-pass membrane protein</topology>
    </subcellularLocation>
</comment>